<dbReference type="InterPro" id="IPR002828">
    <property type="entry name" value="SurE-like_Pase/nucleotidase"/>
</dbReference>
<feature type="region of interest" description="Disordered" evidence="1">
    <location>
        <begin position="522"/>
        <end position="547"/>
    </location>
</feature>
<dbReference type="PROSITE" id="PS51221">
    <property type="entry name" value="TTL"/>
    <property type="match status" value="1"/>
</dbReference>
<reference evidence="3 4" key="1">
    <citation type="journal article" date="2018" name="Nat. Ecol. Evol.">
        <title>Pezizomycetes genomes reveal the molecular basis of ectomycorrhizal truffle lifestyle.</title>
        <authorList>
            <person name="Murat C."/>
            <person name="Payen T."/>
            <person name="Noel B."/>
            <person name="Kuo A."/>
            <person name="Morin E."/>
            <person name="Chen J."/>
            <person name="Kohler A."/>
            <person name="Krizsan K."/>
            <person name="Balestrini R."/>
            <person name="Da Silva C."/>
            <person name="Montanini B."/>
            <person name="Hainaut M."/>
            <person name="Levati E."/>
            <person name="Barry K.W."/>
            <person name="Belfiori B."/>
            <person name="Cichocki N."/>
            <person name="Clum A."/>
            <person name="Dockter R.B."/>
            <person name="Fauchery L."/>
            <person name="Guy J."/>
            <person name="Iotti M."/>
            <person name="Le Tacon F."/>
            <person name="Lindquist E.A."/>
            <person name="Lipzen A."/>
            <person name="Malagnac F."/>
            <person name="Mello A."/>
            <person name="Molinier V."/>
            <person name="Miyauchi S."/>
            <person name="Poulain J."/>
            <person name="Riccioni C."/>
            <person name="Rubini A."/>
            <person name="Sitrit Y."/>
            <person name="Splivallo R."/>
            <person name="Traeger S."/>
            <person name="Wang M."/>
            <person name="Zifcakova L."/>
            <person name="Wipf D."/>
            <person name="Zambonelli A."/>
            <person name="Paolocci F."/>
            <person name="Nowrousian M."/>
            <person name="Ottonello S."/>
            <person name="Baldrian P."/>
            <person name="Spatafora J.W."/>
            <person name="Henrissat B."/>
            <person name="Nagy L.G."/>
            <person name="Aury J.M."/>
            <person name="Wincker P."/>
            <person name="Grigoriev I.V."/>
            <person name="Bonfante P."/>
            <person name="Martin F.M."/>
        </authorList>
    </citation>
    <scope>NUCLEOTIDE SEQUENCE [LARGE SCALE GENOMIC DNA]</scope>
    <source>
        <strain evidence="3 4">ATCC MYA-4762</strain>
    </source>
</reference>
<dbReference type="SUPFAM" id="SSF56059">
    <property type="entry name" value="Glutathione synthetase ATP-binding domain-like"/>
    <property type="match status" value="1"/>
</dbReference>
<dbReference type="Proteomes" id="UP000267821">
    <property type="component" value="Unassembled WGS sequence"/>
</dbReference>
<protein>
    <submittedName>
        <fullName evidence="3">Sure-like protein</fullName>
    </submittedName>
</protein>
<evidence type="ECO:0000313" key="3">
    <source>
        <dbReference type="EMBL" id="RPB21060.1"/>
    </source>
</evidence>
<feature type="compositionally biased region" description="Basic and acidic residues" evidence="1">
    <location>
        <begin position="233"/>
        <end position="251"/>
    </location>
</feature>
<dbReference type="Pfam" id="PF01975">
    <property type="entry name" value="SurE"/>
    <property type="match status" value="1"/>
</dbReference>
<dbReference type="Gene3D" id="3.40.1210.10">
    <property type="entry name" value="Survival protein SurE-like phosphatase/nucleotidase"/>
    <property type="match status" value="1"/>
</dbReference>
<dbReference type="InterPro" id="IPR004344">
    <property type="entry name" value="TTL/TTLL_fam"/>
</dbReference>
<keyword evidence="4" id="KW-1185">Reference proteome</keyword>
<dbReference type="Gene3D" id="3.30.470.20">
    <property type="entry name" value="ATP-grasp fold, B domain"/>
    <property type="match status" value="1"/>
</dbReference>
<dbReference type="InterPro" id="IPR036523">
    <property type="entry name" value="SurE-like_sf"/>
</dbReference>
<proteinExistence type="predicted"/>
<evidence type="ECO:0000313" key="4">
    <source>
        <dbReference type="Proteomes" id="UP000267821"/>
    </source>
</evidence>
<dbReference type="STRING" id="1051890.A0A3N4LDV3"/>
<evidence type="ECO:0000259" key="2">
    <source>
        <dbReference type="Pfam" id="PF01975"/>
    </source>
</evidence>
<dbReference type="AlphaFoldDB" id="A0A3N4LDV3"/>
<feature type="compositionally biased region" description="Acidic residues" evidence="1">
    <location>
        <begin position="522"/>
        <end position="537"/>
    </location>
</feature>
<dbReference type="SUPFAM" id="SSF64167">
    <property type="entry name" value="SurE-like"/>
    <property type="match status" value="1"/>
</dbReference>
<dbReference type="PANTHER" id="PTHR47551:SF1">
    <property type="entry name" value="TUBULIN--TYROSINE LIGASE PBY1-RELATED"/>
    <property type="match status" value="1"/>
</dbReference>
<dbReference type="Pfam" id="PF03133">
    <property type="entry name" value="TTL"/>
    <property type="match status" value="1"/>
</dbReference>
<dbReference type="GO" id="GO:0000932">
    <property type="term" value="C:P-body"/>
    <property type="evidence" value="ECO:0007669"/>
    <property type="project" value="TreeGrafter"/>
</dbReference>
<feature type="region of interest" description="Disordered" evidence="1">
    <location>
        <begin position="225"/>
        <end position="251"/>
    </location>
</feature>
<dbReference type="PANTHER" id="PTHR47551">
    <property type="entry name" value="TUBULIN--TYROSINE LIGASE PBY1-RELATED"/>
    <property type="match status" value="1"/>
</dbReference>
<organism evidence="3 4">
    <name type="scientific">Terfezia boudieri ATCC MYA-4762</name>
    <dbReference type="NCBI Taxonomy" id="1051890"/>
    <lineage>
        <taxon>Eukaryota</taxon>
        <taxon>Fungi</taxon>
        <taxon>Dikarya</taxon>
        <taxon>Ascomycota</taxon>
        <taxon>Pezizomycotina</taxon>
        <taxon>Pezizomycetes</taxon>
        <taxon>Pezizales</taxon>
        <taxon>Pezizaceae</taxon>
        <taxon>Terfezia</taxon>
    </lineage>
</organism>
<gene>
    <name evidence="3" type="ORF">L211DRAFT_890600</name>
</gene>
<sequence>MHVLVVNDDGPPSQLSSPYVHPFVDELQNAGVTVSVVLPHTQRSWIGKAHIAHTIVKPTYFRPGTLHTDDGTIHTMPRQDGGEEWILIDGTPASCVQIGLYHYFQEKEPIDMVISGPNYGRNSTALFSLSSGTIGGAIEGALCCRKSVALSYAFLSRNHDPVQIKGASQLSVRLIKHLYANWGSGIDLYTINVPLATDHSRAKVLYTNILPNFWTLGSSFEEIEAPADIDETPQERERELRESELPEEPPKGEVAVKGLKHKHFRWAPKFADVYRSIEESGPGNDGWTVKEGHISITPLKANFMHVPGFEGELSLSIKVEIPALEKMSLQGSADRPFYALVKYEDEYVQPKLLKALERIPNIKFIQNVNEVPKDGKIVQWSAYEQIDFDHLLENSDSSLACSYIIRYLFPCTTYSLALTLRRKALIRKHFLAHTIHVHVTKNPASVLSQSFAESYPLELDYAEYLDEALAEAYELRDSLVSNDEKSPDERCWWILKPSMSDRGQGIRLFSSVEELEEIFASFEEDSDEEDEENDDKDDDSKTGTSADYGRYKDTSVVTSQLRHFLVQKYIHPPLILASNRKFHIRTYVLAVGTLKVYVYKNMLALFAVSEYKAPWEARNEDLSGCLTNTCLQAGEIDGSVQLFWDLQNKGMLPGTYNKEGTLQAIWEKLCKITGELFSAAAVGQRVYFQALPNAFEIFGIDFMVDVDLNVSLLEVNSYPDFKQTGDELSSLIDGLFEGVVDVIVKPFLTGAKDCEAKNMEKVLDIELGSW</sequence>
<evidence type="ECO:0000256" key="1">
    <source>
        <dbReference type="SAM" id="MobiDB-lite"/>
    </source>
</evidence>
<name>A0A3N4LDV3_9PEZI</name>
<dbReference type="OrthoDB" id="202825at2759"/>
<feature type="domain" description="Survival protein SurE-like phosphatase/nucleotidase" evidence="2">
    <location>
        <begin position="3"/>
        <end position="212"/>
    </location>
</feature>
<accession>A0A3N4LDV3</accession>
<dbReference type="FunCoup" id="A0A3N4LDV3">
    <property type="interactions" value="19"/>
</dbReference>
<dbReference type="InterPro" id="IPR027746">
    <property type="entry name" value="TTL"/>
</dbReference>
<dbReference type="EMBL" id="ML121564">
    <property type="protein sequence ID" value="RPB21060.1"/>
    <property type="molecule type" value="Genomic_DNA"/>
</dbReference>
<dbReference type="GO" id="GO:0016787">
    <property type="term" value="F:hydrolase activity"/>
    <property type="evidence" value="ECO:0007669"/>
    <property type="project" value="InterPro"/>
</dbReference>
<dbReference type="NCBIfam" id="TIGR00087">
    <property type="entry name" value="surE"/>
    <property type="match status" value="1"/>
</dbReference>
<dbReference type="InParanoid" id="A0A3N4LDV3"/>